<name>A0A941IHJ6_9ACTN</name>
<evidence type="ECO:0000313" key="2">
    <source>
        <dbReference type="EMBL" id="MBR7825777.1"/>
    </source>
</evidence>
<dbReference type="RefSeq" id="WP_212516932.1">
    <property type="nucleotide sequence ID" value="NZ_JAGSOH010000009.1"/>
</dbReference>
<feature type="transmembrane region" description="Helical" evidence="1">
    <location>
        <begin position="20"/>
        <end position="39"/>
    </location>
</feature>
<proteinExistence type="predicted"/>
<protein>
    <submittedName>
        <fullName evidence="2">Uncharacterized protein</fullName>
    </submittedName>
</protein>
<keyword evidence="1" id="KW-0812">Transmembrane</keyword>
<dbReference type="EMBL" id="JAGSOH010000009">
    <property type="protein sequence ID" value="MBR7825777.1"/>
    <property type="molecule type" value="Genomic_DNA"/>
</dbReference>
<organism evidence="2 3">
    <name type="scientific">Actinospica acidithermotolerans</name>
    <dbReference type="NCBI Taxonomy" id="2828514"/>
    <lineage>
        <taxon>Bacteria</taxon>
        <taxon>Bacillati</taxon>
        <taxon>Actinomycetota</taxon>
        <taxon>Actinomycetes</taxon>
        <taxon>Catenulisporales</taxon>
        <taxon>Actinospicaceae</taxon>
        <taxon>Actinospica</taxon>
    </lineage>
</organism>
<gene>
    <name evidence="2" type="ORF">KDK95_05615</name>
</gene>
<keyword evidence="1" id="KW-0472">Membrane</keyword>
<evidence type="ECO:0000256" key="1">
    <source>
        <dbReference type="SAM" id="Phobius"/>
    </source>
</evidence>
<keyword evidence="1" id="KW-1133">Transmembrane helix</keyword>
<accession>A0A941IHJ6</accession>
<comment type="caution">
    <text evidence="2">The sequence shown here is derived from an EMBL/GenBank/DDBJ whole genome shotgun (WGS) entry which is preliminary data.</text>
</comment>
<dbReference type="Proteomes" id="UP000676325">
    <property type="component" value="Unassembled WGS sequence"/>
</dbReference>
<keyword evidence="3" id="KW-1185">Reference proteome</keyword>
<sequence length="89" mass="9388">MDVDTVEQIRRLRDGLVRSVVLLIACIAVTSVAAILAMLRSPGHGGVIVALAGVVDLAAIAAAAVINARVWRRNAELADALREAHTSRH</sequence>
<evidence type="ECO:0000313" key="3">
    <source>
        <dbReference type="Proteomes" id="UP000676325"/>
    </source>
</evidence>
<dbReference type="AlphaFoldDB" id="A0A941IHJ6"/>
<reference evidence="2" key="1">
    <citation type="submission" date="2021-04" db="EMBL/GenBank/DDBJ databases">
        <title>Genome based classification of Actinospica acidithermotolerans sp. nov., an actinobacterium isolated from an Indonesian hot spring.</title>
        <authorList>
            <person name="Kusuma A.B."/>
            <person name="Putra K.E."/>
            <person name="Nafisah S."/>
            <person name="Loh J."/>
            <person name="Nouioui I."/>
            <person name="Goodfellow M."/>
        </authorList>
    </citation>
    <scope>NUCLEOTIDE SEQUENCE</scope>
    <source>
        <strain evidence="2">MGRD01-02</strain>
    </source>
</reference>
<feature type="transmembrane region" description="Helical" evidence="1">
    <location>
        <begin position="45"/>
        <end position="66"/>
    </location>
</feature>